<dbReference type="Gene3D" id="3.20.20.70">
    <property type="entry name" value="Aldolase class I"/>
    <property type="match status" value="1"/>
</dbReference>
<evidence type="ECO:0000259" key="2">
    <source>
        <dbReference type="Pfam" id="PF01070"/>
    </source>
</evidence>
<proteinExistence type="predicted"/>
<evidence type="ECO:0000313" key="3">
    <source>
        <dbReference type="EMBL" id="GIY74123.1"/>
    </source>
</evidence>
<evidence type="ECO:0000256" key="1">
    <source>
        <dbReference type="ARBA" id="ARBA00001917"/>
    </source>
</evidence>
<keyword evidence="4" id="KW-1185">Reference proteome</keyword>
<protein>
    <recommendedName>
        <fullName evidence="2">FMN-dependent dehydrogenase domain-containing protein</fullName>
    </recommendedName>
</protein>
<evidence type="ECO:0000313" key="4">
    <source>
        <dbReference type="Proteomes" id="UP001054945"/>
    </source>
</evidence>
<gene>
    <name evidence="3" type="ORF">CEXT_326951</name>
</gene>
<comment type="cofactor">
    <cofactor evidence="1">
        <name>FMN</name>
        <dbReference type="ChEBI" id="CHEBI:58210"/>
    </cofactor>
</comment>
<dbReference type="InterPro" id="IPR013785">
    <property type="entry name" value="Aldolase_TIM"/>
</dbReference>
<dbReference type="InterPro" id="IPR000262">
    <property type="entry name" value="FMN-dep_DH"/>
</dbReference>
<name>A0AAV4VVH1_CAEEX</name>
<feature type="domain" description="FMN-dependent dehydrogenase" evidence="2">
    <location>
        <begin position="54"/>
        <end position="93"/>
    </location>
</feature>
<dbReference type="Pfam" id="PF01070">
    <property type="entry name" value="FMN_dh"/>
    <property type="match status" value="1"/>
</dbReference>
<dbReference type="GO" id="GO:0016491">
    <property type="term" value="F:oxidoreductase activity"/>
    <property type="evidence" value="ECO:0007669"/>
    <property type="project" value="InterPro"/>
</dbReference>
<dbReference type="SUPFAM" id="SSF51395">
    <property type="entry name" value="FMN-linked oxidoreductases"/>
    <property type="match status" value="1"/>
</dbReference>
<sequence length="191" mass="21037">MCSSDSGYIERLNEMLESVNRIMLTAIQLTAVVGIAVNIDSVCAGLSSMGYLRTSEGQDGVSSALEILRKELDKAMHLAGCNSIRDIGPHLVQKETTCQNLKKFIQKYYSNWTCGSCMMVSSPFYSVMSNRLHIHIQVDGLEASGPLLCLIFRLQSFRIVTSEACVSADDLIAQIFVITTGMNRTIYSSAY</sequence>
<dbReference type="EMBL" id="BPLR01015170">
    <property type="protein sequence ID" value="GIY74123.1"/>
    <property type="molecule type" value="Genomic_DNA"/>
</dbReference>
<dbReference type="AlphaFoldDB" id="A0AAV4VVH1"/>
<reference evidence="3 4" key="1">
    <citation type="submission" date="2021-06" db="EMBL/GenBank/DDBJ databases">
        <title>Caerostris extrusa draft genome.</title>
        <authorList>
            <person name="Kono N."/>
            <person name="Arakawa K."/>
        </authorList>
    </citation>
    <scope>NUCLEOTIDE SEQUENCE [LARGE SCALE GENOMIC DNA]</scope>
</reference>
<accession>A0AAV4VVH1</accession>
<dbReference type="Proteomes" id="UP001054945">
    <property type="component" value="Unassembled WGS sequence"/>
</dbReference>
<organism evidence="3 4">
    <name type="scientific">Caerostris extrusa</name>
    <name type="common">Bark spider</name>
    <name type="synonym">Caerostris bankana</name>
    <dbReference type="NCBI Taxonomy" id="172846"/>
    <lineage>
        <taxon>Eukaryota</taxon>
        <taxon>Metazoa</taxon>
        <taxon>Ecdysozoa</taxon>
        <taxon>Arthropoda</taxon>
        <taxon>Chelicerata</taxon>
        <taxon>Arachnida</taxon>
        <taxon>Araneae</taxon>
        <taxon>Araneomorphae</taxon>
        <taxon>Entelegynae</taxon>
        <taxon>Araneoidea</taxon>
        <taxon>Araneidae</taxon>
        <taxon>Caerostris</taxon>
    </lineage>
</organism>
<comment type="caution">
    <text evidence="3">The sequence shown here is derived from an EMBL/GenBank/DDBJ whole genome shotgun (WGS) entry which is preliminary data.</text>
</comment>